<name>A0A0K2SGI7_LIMPI</name>
<dbReference type="EMBL" id="AP014924">
    <property type="protein sequence ID" value="BAS26200.1"/>
    <property type="molecule type" value="Genomic_DNA"/>
</dbReference>
<reference evidence="2" key="1">
    <citation type="submission" date="2015-07" db="EMBL/GenBank/DDBJ databases">
        <title>Complete genome sequence and phylogenetic analysis of Limnochorda pilosa.</title>
        <authorList>
            <person name="Watanabe M."/>
            <person name="Kojima H."/>
            <person name="Fukui M."/>
        </authorList>
    </citation>
    <scope>NUCLEOTIDE SEQUENCE [LARGE SCALE GENOMIC DNA]</scope>
    <source>
        <strain evidence="2">HC45</strain>
    </source>
</reference>
<sequence>MSRITGRVQILEAFQRGSTRAQPEFPSIETLVKKWSATVSRMMTDRPAASEDTRERVPEHLSLIGASGLRGPAPRALRRSSRLPARVSYHTVPVAFPVSVASNGGEGRRDHGDR</sequence>
<evidence type="ECO:0000313" key="2">
    <source>
        <dbReference type="Proteomes" id="UP000065807"/>
    </source>
</evidence>
<dbReference type="STRING" id="1555112.LIP_0343"/>
<evidence type="ECO:0000313" key="1">
    <source>
        <dbReference type="EMBL" id="BAS26200.1"/>
    </source>
</evidence>
<proteinExistence type="predicted"/>
<accession>A0A0K2SGI7</accession>
<dbReference type="AlphaFoldDB" id="A0A0K2SGI7"/>
<gene>
    <name evidence="1" type="ORF">LIP_0343</name>
</gene>
<organism evidence="1 2">
    <name type="scientific">Limnochorda pilosa</name>
    <dbReference type="NCBI Taxonomy" id="1555112"/>
    <lineage>
        <taxon>Bacteria</taxon>
        <taxon>Bacillati</taxon>
        <taxon>Bacillota</taxon>
        <taxon>Limnochordia</taxon>
        <taxon>Limnochordales</taxon>
        <taxon>Limnochordaceae</taxon>
        <taxon>Limnochorda</taxon>
    </lineage>
</organism>
<keyword evidence="2" id="KW-1185">Reference proteome</keyword>
<dbReference type="KEGG" id="lpil:LIP_0343"/>
<dbReference type="Proteomes" id="UP000065807">
    <property type="component" value="Chromosome"/>
</dbReference>
<reference evidence="2" key="2">
    <citation type="journal article" date="2016" name="Int. J. Syst. Evol. Microbiol.">
        <title>Complete genome sequence and cell structure of Limnochorda pilosa, a Gram-negative spore-former within the phylum Firmicutes.</title>
        <authorList>
            <person name="Watanabe M."/>
            <person name="Kojima H."/>
            <person name="Fukui M."/>
        </authorList>
    </citation>
    <scope>NUCLEOTIDE SEQUENCE [LARGE SCALE GENOMIC DNA]</scope>
    <source>
        <strain evidence="2">HC45</strain>
    </source>
</reference>
<protein>
    <submittedName>
        <fullName evidence="1">Uncharacterized protein</fullName>
    </submittedName>
</protein>